<reference evidence="7" key="2">
    <citation type="submission" date="2025-08" db="UniProtKB">
        <authorList>
            <consortium name="Ensembl"/>
        </authorList>
    </citation>
    <scope>IDENTIFICATION</scope>
</reference>
<gene>
    <name evidence="7" type="primary">SLIRP</name>
</gene>
<protein>
    <recommendedName>
        <fullName evidence="6">C2H2-type domain-containing protein</fullName>
    </recommendedName>
</protein>
<evidence type="ECO:0000259" key="6">
    <source>
        <dbReference type="PROSITE" id="PS50157"/>
    </source>
</evidence>
<dbReference type="InterPro" id="IPR013087">
    <property type="entry name" value="Znf_C2H2_type"/>
</dbReference>
<dbReference type="GO" id="GO:0000981">
    <property type="term" value="F:DNA-binding transcription factor activity, RNA polymerase II-specific"/>
    <property type="evidence" value="ECO:0007669"/>
    <property type="project" value="TreeGrafter"/>
</dbReference>
<dbReference type="InterPro" id="IPR050717">
    <property type="entry name" value="C2H2-ZF_Transcription_Reg"/>
</dbReference>
<evidence type="ECO:0000256" key="3">
    <source>
        <dbReference type="ARBA" id="ARBA00022771"/>
    </source>
</evidence>
<keyword evidence="3 5" id="KW-0863">Zinc-finger</keyword>
<reference evidence="7 8" key="1">
    <citation type="submission" date="2020-10" db="EMBL/GenBank/DDBJ databases">
        <title>Pygocentrus nattereri (red-bellied piranha) genome, fPygNat1, primary haplotype.</title>
        <authorList>
            <person name="Myers G."/>
            <person name="Meyer A."/>
            <person name="Karagic N."/>
            <person name="Pippel M."/>
            <person name="Winkler S."/>
            <person name="Tracey A."/>
            <person name="Wood J."/>
            <person name="Formenti G."/>
            <person name="Howe K."/>
            <person name="Fedrigo O."/>
            <person name="Jarvis E.D."/>
        </authorList>
    </citation>
    <scope>NUCLEOTIDE SEQUENCE [LARGE SCALE GENOMIC DNA]</scope>
</reference>
<dbReference type="Pfam" id="PF00096">
    <property type="entry name" value="zf-C2H2"/>
    <property type="match status" value="3"/>
</dbReference>
<evidence type="ECO:0000313" key="7">
    <source>
        <dbReference type="Ensembl" id="ENSPNAP00000049337.1"/>
    </source>
</evidence>
<dbReference type="GO" id="GO:0005634">
    <property type="term" value="C:nucleus"/>
    <property type="evidence" value="ECO:0007669"/>
    <property type="project" value="TreeGrafter"/>
</dbReference>
<proteinExistence type="predicted"/>
<name>A0AAR2JG85_PYGNA</name>
<sequence length="137" mass="16068">MACFAVQSNLQTHQRTGEKPYSCSECGKSFSRQDHLQLHQRIHTGEKPCFCSFCGKSFTRESHLQLHQHVHTGQKPYQCAECGRSFRDRGSLRTHQLMTAFSKPSVRFYSRPYKNRKFWTSDFRLSHLISQQINVQK</sequence>
<feature type="domain" description="C2H2-type" evidence="6">
    <location>
        <begin position="21"/>
        <end position="48"/>
    </location>
</feature>
<dbReference type="InterPro" id="IPR036236">
    <property type="entry name" value="Znf_C2H2_sf"/>
</dbReference>
<keyword evidence="8" id="KW-1185">Reference proteome</keyword>
<dbReference type="SMART" id="SM00355">
    <property type="entry name" value="ZnF_C2H2"/>
    <property type="match status" value="3"/>
</dbReference>
<keyword evidence="1" id="KW-0479">Metal-binding</keyword>
<dbReference type="PANTHER" id="PTHR14196">
    <property type="entry name" value="ODD-SKIPPED - RELATED"/>
    <property type="match status" value="1"/>
</dbReference>
<dbReference type="FunFam" id="3.30.160.60:FF:001155">
    <property type="entry name" value="Zinc finger 30C"/>
    <property type="match status" value="1"/>
</dbReference>
<dbReference type="Proteomes" id="UP001501920">
    <property type="component" value="Chromosome 10"/>
</dbReference>
<dbReference type="GeneTree" id="ENSGT01150000286958"/>
<evidence type="ECO:0000256" key="1">
    <source>
        <dbReference type="ARBA" id="ARBA00022723"/>
    </source>
</evidence>
<feature type="domain" description="C2H2-type" evidence="6">
    <location>
        <begin position="49"/>
        <end position="76"/>
    </location>
</feature>
<reference evidence="7" key="3">
    <citation type="submission" date="2025-09" db="UniProtKB">
        <authorList>
            <consortium name="Ensembl"/>
        </authorList>
    </citation>
    <scope>IDENTIFICATION</scope>
</reference>
<dbReference type="AlphaFoldDB" id="A0AAR2JG85"/>
<feature type="domain" description="C2H2-type" evidence="6">
    <location>
        <begin position="77"/>
        <end position="104"/>
    </location>
</feature>
<dbReference type="Ensembl" id="ENSPNAT00000085299.1">
    <property type="protein sequence ID" value="ENSPNAP00000049337.1"/>
    <property type="gene ID" value="ENSPNAG00000035279.1"/>
</dbReference>
<dbReference type="SUPFAM" id="SSF57667">
    <property type="entry name" value="beta-beta-alpha zinc fingers"/>
    <property type="match status" value="2"/>
</dbReference>
<evidence type="ECO:0000256" key="2">
    <source>
        <dbReference type="ARBA" id="ARBA00022737"/>
    </source>
</evidence>
<accession>A0AAR2JG85</accession>
<dbReference type="PROSITE" id="PS50157">
    <property type="entry name" value="ZINC_FINGER_C2H2_2"/>
    <property type="match status" value="3"/>
</dbReference>
<dbReference type="PROSITE" id="PS00028">
    <property type="entry name" value="ZINC_FINGER_C2H2_1"/>
    <property type="match status" value="2"/>
</dbReference>
<evidence type="ECO:0000256" key="4">
    <source>
        <dbReference type="ARBA" id="ARBA00022833"/>
    </source>
</evidence>
<dbReference type="FunFam" id="3.30.160.60:FF:000358">
    <property type="entry name" value="zinc finger protein 24"/>
    <property type="match status" value="1"/>
</dbReference>
<dbReference type="Gene3D" id="3.30.160.60">
    <property type="entry name" value="Classic Zinc Finger"/>
    <property type="match status" value="3"/>
</dbReference>
<keyword evidence="4" id="KW-0862">Zinc</keyword>
<evidence type="ECO:0000313" key="8">
    <source>
        <dbReference type="Proteomes" id="UP001501920"/>
    </source>
</evidence>
<dbReference type="GO" id="GO:0000977">
    <property type="term" value="F:RNA polymerase II transcription regulatory region sequence-specific DNA binding"/>
    <property type="evidence" value="ECO:0007669"/>
    <property type="project" value="TreeGrafter"/>
</dbReference>
<organism evidence="7 8">
    <name type="scientific">Pygocentrus nattereri</name>
    <name type="common">Red-bellied piranha</name>
    <dbReference type="NCBI Taxonomy" id="42514"/>
    <lineage>
        <taxon>Eukaryota</taxon>
        <taxon>Metazoa</taxon>
        <taxon>Chordata</taxon>
        <taxon>Craniata</taxon>
        <taxon>Vertebrata</taxon>
        <taxon>Euteleostomi</taxon>
        <taxon>Actinopterygii</taxon>
        <taxon>Neopterygii</taxon>
        <taxon>Teleostei</taxon>
        <taxon>Ostariophysi</taxon>
        <taxon>Characiformes</taxon>
        <taxon>Characoidei</taxon>
        <taxon>Pygocentrus</taxon>
    </lineage>
</organism>
<evidence type="ECO:0000256" key="5">
    <source>
        <dbReference type="PROSITE-ProRule" id="PRU00042"/>
    </source>
</evidence>
<dbReference type="GO" id="GO:0008270">
    <property type="term" value="F:zinc ion binding"/>
    <property type="evidence" value="ECO:0007669"/>
    <property type="project" value="UniProtKB-KW"/>
</dbReference>
<keyword evidence="2" id="KW-0677">Repeat</keyword>
<dbReference type="FunFam" id="3.30.160.60:FF:002343">
    <property type="entry name" value="Zinc finger protein 33A"/>
    <property type="match status" value="1"/>
</dbReference>
<dbReference type="PANTHER" id="PTHR14196:SF15">
    <property type="entry name" value="OOCYTE ZINC FINGER PROTEIN XLCOF7.1-LIKE"/>
    <property type="match status" value="1"/>
</dbReference>